<proteinExistence type="predicted"/>
<dbReference type="GO" id="GO:0016787">
    <property type="term" value="F:hydrolase activity"/>
    <property type="evidence" value="ECO:0007669"/>
    <property type="project" value="UniProtKB-KW"/>
</dbReference>
<name>A0A9P8Y879_9PEZI</name>
<evidence type="ECO:0000313" key="4">
    <source>
        <dbReference type="Proteomes" id="UP000756346"/>
    </source>
</evidence>
<keyword evidence="4" id="KW-1185">Reference proteome</keyword>
<gene>
    <name evidence="3" type="ORF">B0I36DRAFT_243583</name>
</gene>
<dbReference type="Pfam" id="PF07859">
    <property type="entry name" value="Abhydrolase_3"/>
    <property type="match status" value="1"/>
</dbReference>
<dbReference type="RefSeq" id="XP_046012264.1">
    <property type="nucleotide sequence ID" value="XM_046149994.1"/>
</dbReference>
<dbReference type="Proteomes" id="UP000756346">
    <property type="component" value="Unassembled WGS sequence"/>
</dbReference>
<reference evidence="3" key="1">
    <citation type="journal article" date="2021" name="Nat. Commun.">
        <title>Genetic determinants of endophytism in the Arabidopsis root mycobiome.</title>
        <authorList>
            <person name="Mesny F."/>
            <person name="Miyauchi S."/>
            <person name="Thiergart T."/>
            <person name="Pickel B."/>
            <person name="Atanasova L."/>
            <person name="Karlsson M."/>
            <person name="Huettel B."/>
            <person name="Barry K.W."/>
            <person name="Haridas S."/>
            <person name="Chen C."/>
            <person name="Bauer D."/>
            <person name="Andreopoulos W."/>
            <person name="Pangilinan J."/>
            <person name="LaButti K."/>
            <person name="Riley R."/>
            <person name="Lipzen A."/>
            <person name="Clum A."/>
            <person name="Drula E."/>
            <person name="Henrissat B."/>
            <person name="Kohler A."/>
            <person name="Grigoriev I.V."/>
            <person name="Martin F.M."/>
            <person name="Hacquard S."/>
        </authorList>
    </citation>
    <scope>NUCLEOTIDE SEQUENCE</scope>
    <source>
        <strain evidence="3">MPI-CAGE-CH-0230</strain>
    </source>
</reference>
<protein>
    <submittedName>
        <fullName evidence="3">Alpha/Beta hydrolase protein</fullName>
    </submittedName>
</protein>
<evidence type="ECO:0000259" key="2">
    <source>
        <dbReference type="Pfam" id="PF07859"/>
    </source>
</evidence>
<dbReference type="Gene3D" id="3.40.50.1820">
    <property type="entry name" value="alpha/beta hydrolase"/>
    <property type="match status" value="1"/>
</dbReference>
<dbReference type="InterPro" id="IPR050300">
    <property type="entry name" value="GDXG_lipolytic_enzyme"/>
</dbReference>
<feature type="non-terminal residue" evidence="3">
    <location>
        <position position="340"/>
    </location>
</feature>
<dbReference type="InterPro" id="IPR013094">
    <property type="entry name" value="AB_hydrolase_3"/>
</dbReference>
<keyword evidence="1 3" id="KW-0378">Hydrolase</keyword>
<sequence>LDGKFTYETYEAPARDSFGIPVRYYRPITRNTHAENQTTSTPQPPAATFDIATSVAKFTRPPAFVHIHGGGYLNGSLDTEISVCAAIAVALQMVVIHPLYRHTDSVKFPVPHHDVQDALDWIFAKAESPSDANSPFCFDPARVVIGGQSAGSGIAAAMVQVDAERGHARRRFCGQVLTIPWLFQSNVWPYDRFERAGVDKSKTSPFQCAHATGLSREKLCWYESLLSHHEEGSEECPLLNPGVKQGSQLRNIPRSAFIIAGADPLRDQGLLYAKSLIEEEVPTKVFIFPGVPHTFRSCVGLPSAELFMPKLLDCIAWAMDDSEVDGSKKSTWDVVQISRQ</sequence>
<dbReference type="GeneID" id="70179540"/>
<dbReference type="InterPro" id="IPR029058">
    <property type="entry name" value="AB_hydrolase_fold"/>
</dbReference>
<dbReference type="SUPFAM" id="SSF53474">
    <property type="entry name" value="alpha/beta-Hydrolases"/>
    <property type="match status" value="1"/>
</dbReference>
<comment type="caution">
    <text evidence="3">The sequence shown here is derived from an EMBL/GenBank/DDBJ whole genome shotgun (WGS) entry which is preliminary data.</text>
</comment>
<organism evidence="3 4">
    <name type="scientific">Microdochium trichocladiopsis</name>
    <dbReference type="NCBI Taxonomy" id="1682393"/>
    <lineage>
        <taxon>Eukaryota</taxon>
        <taxon>Fungi</taxon>
        <taxon>Dikarya</taxon>
        <taxon>Ascomycota</taxon>
        <taxon>Pezizomycotina</taxon>
        <taxon>Sordariomycetes</taxon>
        <taxon>Xylariomycetidae</taxon>
        <taxon>Xylariales</taxon>
        <taxon>Microdochiaceae</taxon>
        <taxon>Microdochium</taxon>
    </lineage>
</organism>
<dbReference type="PANTHER" id="PTHR48081:SF8">
    <property type="entry name" value="ALPHA_BETA HYDROLASE FOLD-3 DOMAIN-CONTAINING PROTEIN-RELATED"/>
    <property type="match status" value="1"/>
</dbReference>
<dbReference type="PANTHER" id="PTHR48081">
    <property type="entry name" value="AB HYDROLASE SUPERFAMILY PROTEIN C4A8.06C"/>
    <property type="match status" value="1"/>
</dbReference>
<dbReference type="EMBL" id="JAGTJQ010000005">
    <property type="protein sequence ID" value="KAH7030584.1"/>
    <property type="molecule type" value="Genomic_DNA"/>
</dbReference>
<evidence type="ECO:0000313" key="3">
    <source>
        <dbReference type="EMBL" id="KAH7030584.1"/>
    </source>
</evidence>
<feature type="domain" description="Alpha/beta hydrolase fold-3" evidence="2">
    <location>
        <begin position="65"/>
        <end position="295"/>
    </location>
</feature>
<evidence type="ECO:0000256" key="1">
    <source>
        <dbReference type="ARBA" id="ARBA00022801"/>
    </source>
</evidence>
<dbReference type="AlphaFoldDB" id="A0A9P8Y879"/>
<dbReference type="OrthoDB" id="408631at2759"/>
<accession>A0A9P8Y879</accession>